<evidence type="ECO:0000313" key="2">
    <source>
        <dbReference type="EMBL" id="QNP48366.1"/>
    </source>
</evidence>
<feature type="region of interest" description="Disordered" evidence="1">
    <location>
        <begin position="103"/>
        <end position="128"/>
    </location>
</feature>
<dbReference type="Proteomes" id="UP000516028">
    <property type="component" value="Chromosome"/>
</dbReference>
<evidence type="ECO:0000313" key="3">
    <source>
        <dbReference type="Proteomes" id="UP000516028"/>
    </source>
</evidence>
<dbReference type="KEGG" id="daer:H9K75_20825"/>
<feature type="compositionally biased region" description="Basic and acidic residues" evidence="1">
    <location>
        <begin position="111"/>
        <end position="120"/>
    </location>
</feature>
<keyword evidence="3" id="KW-1185">Reference proteome</keyword>
<dbReference type="RefSeq" id="WP_187723964.1">
    <property type="nucleotide sequence ID" value="NZ_CP060783.1"/>
</dbReference>
<organism evidence="2 3">
    <name type="scientific">Diaphorobacter aerolatus</name>
    <dbReference type="NCBI Taxonomy" id="1288495"/>
    <lineage>
        <taxon>Bacteria</taxon>
        <taxon>Pseudomonadati</taxon>
        <taxon>Pseudomonadota</taxon>
        <taxon>Betaproteobacteria</taxon>
        <taxon>Burkholderiales</taxon>
        <taxon>Comamonadaceae</taxon>
        <taxon>Diaphorobacter</taxon>
    </lineage>
</organism>
<name>A0A7H0GJA0_9BURK</name>
<evidence type="ECO:0000256" key="1">
    <source>
        <dbReference type="SAM" id="MobiDB-lite"/>
    </source>
</evidence>
<proteinExistence type="predicted"/>
<accession>A0A7H0GJA0</accession>
<dbReference type="AlphaFoldDB" id="A0A7H0GJA0"/>
<protein>
    <submittedName>
        <fullName evidence="2">Uncharacterized protein</fullName>
    </submittedName>
</protein>
<sequence length="128" mass="14780">MNKIKAAYERLLLAANPYSELYGYAHLCDINSRIAPHGYHIQKDRGWGDHTELGYFVTITKGDDSPNIFIRALNRHNEDVFKTSDPASLDTWLKDTLYPSLTSQEQSFGRSQERIQDRTKTQTKIRSM</sequence>
<gene>
    <name evidence="2" type="ORF">H9K75_20825</name>
</gene>
<reference evidence="2 3" key="1">
    <citation type="submission" date="2020-08" db="EMBL/GenBank/DDBJ databases">
        <title>Genome sequence of Diaphorobacter aerolatus KACC 16536T.</title>
        <authorList>
            <person name="Hyun D.-W."/>
            <person name="Bae J.-W."/>
        </authorList>
    </citation>
    <scope>NUCLEOTIDE SEQUENCE [LARGE SCALE GENOMIC DNA]</scope>
    <source>
        <strain evidence="2 3">KACC 16536</strain>
    </source>
</reference>
<dbReference type="EMBL" id="CP060783">
    <property type="protein sequence ID" value="QNP48366.1"/>
    <property type="molecule type" value="Genomic_DNA"/>
</dbReference>